<evidence type="ECO:0000313" key="6">
    <source>
        <dbReference type="EMBL" id="TCK30700.1"/>
    </source>
</evidence>
<dbReference type="InterPro" id="IPR051794">
    <property type="entry name" value="PG_Endopeptidase_C40"/>
</dbReference>
<comment type="similarity">
    <text evidence="1">Belongs to the peptidase C40 family.</text>
</comment>
<dbReference type="InterPro" id="IPR036028">
    <property type="entry name" value="SH3-like_dom_sf"/>
</dbReference>
<dbReference type="EMBL" id="SMFY01000001">
    <property type="protein sequence ID" value="TCK30700.1"/>
    <property type="molecule type" value="Genomic_DNA"/>
</dbReference>
<dbReference type="GO" id="GO:0008234">
    <property type="term" value="F:cysteine-type peptidase activity"/>
    <property type="evidence" value="ECO:0007669"/>
    <property type="project" value="UniProtKB-KW"/>
</dbReference>
<dbReference type="InterPro" id="IPR000064">
    <property type="entry name" value="NLP_P60_dom"/>
</dbReference>
<dbReference type="InterPro" id="IPR038765">
    <property type="entry name" value="Papain-like_cys_pep_sf"/>
</dbReference>
<dbReference type="SUPFAM" id="SSF54001">
    <property type="entry name" value="Cysteine proteinases"/>
    <property type="match status" value="1"/>
</dbReference>
<evidence type="ECO:0000256" key="3">
    <source>
        <dbReference type="ARBA" id="ARBA00022801"/>
    </source>
</evidence>
<dbReference type="Pfam" id="PF00877">
    <property type="entry name" value="NLPC_P60"/>
    <property type="match status" value="1"/>
</dbReference>
<dbReference type="Proteomes" id="UP000295030">
    <property type="component" value="Unassembled WGS sequence"/>
</dbReference>
<keyword evidence="7" id="KW-1185">Reference proteome</keyword>
<comment type="caution">
    <text evidence="6">The sequence shown here is derived from an EMBL/GenBank/DDBJ whole genome shotgun (WGS) entry which is preliminary data.</text>
</comment>
<keyword evidence="3" id="KW-0378">Hydrolase</keyword>
<dbReference type="RefSeq" id="WP_207907666.1">
    <property type="nucleotide sequence ID" value="NZ_SMFY01000001.1"/>
</dbReference>
<dbReference type="PANTHER" id="PTHR47359:SF3">
    <property type="entry name" value="NLP_P60 DOMAIN-CONTAINING PROTEIN-RELATED"/>
    <property type="match status" value="1"/>
</dbReference>
<evidence type="ECO:0000256" key="2">
    <source>
        <dbReference type="ARBA" id="ARBA00022670"/>
    </source>
</evidence>
<dbReference type="Gene3D" id="2.30.30.40">
    <property type="entry name" value="SH3 Domains"/>
    <property type="match status" value="1"/>
</dbReference>
<sequence length="292" mass="30839">MTPPIVSSPAVTLDARLTPARPDLAARHLEGVVTAERFADGVPHRVIRPTVPVRGTPDPTAALVTEALFGETVTVYETDSEGWVWGQLDADSYVGWLPAEALAPAGPAPTHKVVALRTPVFPGPSIKLPPDALLSFGSRLCMTGARERFAVTADGGFVFAAHLAPLDAFEDDFVAVAARFLGAAYLWGGRSSLGLDCSGLVQVALNACGIPCPRDTDMQETALGTPVSFSGEPIDARRGDLLYWPGHVGIVEDGATLLHATAHFMCVVREPLAEALSRIEASGTALRSVRRL</sequence>
<evidence type="ECO:0000259" key="5">
    <source>
        <dbReference type="PROSITE" id="PS51935"/>
    </source>
</evidence>
<dbReference type="AlphaFoldDB" id="A0A4R1IAP0"/>
<dbReference type="Pfam" id="PF18348">
    <property type="entry name" value="SH3_16"/>
    <property type="match status" value="1"/>
</dbReference>
<dbReference type="PROSITE" id="PS51935">
    <property type="entry name" value="NLPC_P60"/>
    <property type="match status" value="1"/>
</dbReference>
<gene>
    <name evidence="6" type="ORF">EV667_0798</name>
</gene>
<dbReference type="CDD" id="cd00174">
    <property type="entry name" value="SH3"/>
    <property type="match status" value="1"/>
</dbReference>
<dbReference type="PANTHER" id="PTHR47359">
    <property type="entry name" value="PEPTIDOGLYCAN DL-ENDOPEPTIDASE CWLO"/>
    <property type="match status" value="1"/>
</dbReference>
<evidence type="ECO:0000256" key="1">
    <source>
        <dbReference type="ARBA" id="ARBA00007074"/>
    </source>
</evidence>
<dbReference type="Gene3D" id="3.90.1720.10">
    <property type="entry name" value="endopeptidase domain like (from Nostoc punctiforme)"/>
    <property type="match status" value="1"/>
</dbReference>
<feature type="domain" description="NlpC/P60" evidence="5">
    <location>
        <begin position="167"/>
        <end position="292"/>
    </location>
</feature>
<name>A0A4R1IAP0_ANCAQ</name>
<proteinExistence type="inferred from homology"/>
<accession>A0A4R1IAP0</accession>
<protein>
    <submittedName>
        <fullName evidence="6">NlpC/P60 family protein</fullName>
    </submittedName>
</protein>
<keyword evidence="4" id="KW-0788">Thiol protease</keyword>
<keyword evidence="2" id="KW-0645">Protease</keyword>
<dbReference type="SUPFAM" id="SSF50044">
    <property type="entry name" value="SH3-domain"/>
    <property type="match status" value="1"/>
</dbReference>
<evidence type="ECO:0000313" key="7">
    <source>
        <dbReference type="Proteomes" id="UP000295030"/>
    </source>
</evidence>
<dbReference type="GO" id="GO:0006508">
    <property type="term" value="P:proteolysis"/>
    <property type="evidence" value="ECO:0007669"/>
    <property type="project" value="UniProtKB-KW"/>
</dbReference>
<reference evidence="6 7" key="1">
    <citation type="submission" date="2019-03" db="EMBL/GenBank/DDBJ databases">
        <title>Genomic Encyclopedia of Type Strains, Phase IV (KMG-IV): sequencing the most valuable type-strain genomes for metagenomic binning, comparative biology and taxonomic classification.</title>
        <authorList>
            <person name="Goeker M."/>
        </authorList>
    </citation>
    <scope>NUCLEOTIDE SEQUENCE [LARGE SCALE GENOMIC DNA]</scope>
    <source>
        <strain evidence="6 7">DSM 101</strain>
    </source>
</reference>
<organism evidence="6 7">
    <name type="scientific">Ancylobacter aquaticus</name>
    <dbReference type="NCBI Taxonomy" id="100"/>
    <lineage>
        <taxon>Bacteria</taxon>
        <taxon>Pseudomonadati</taxon>
        <taxon>Pseudomonadota</taxon>
        <taxon>Alphaproteobacteria</taxon>
        <taxon>Hyphomicrobiales</taxon>
        <taxon>Xanthobacteraceae</taxon>
        <taxon>Ancylobacter</taxon>
    </lineage>
</organism>
<evidence type="ECO:0000256" key="4">
    <source>
        <dbReference type="ARBA" id="ARBA00022807"/>
    </source>
</evidence>
<dbReference type="InterPro" id="IPR041382">
    <property type="entry name" value="SH3_16"/>
</dbReference>